<dbReference type="InterPro" id="IPR036412">
    <property type="entry name" value="HAD-like_sf"/>
</dbReference>
<keyword evidence="2" id="KW-1185">Reference proteome</keyword>
<dbReference type="EMBL" id="CP121687">
    <property type="protein sequence ID" value="WZL70432.1"/>
    <property type="molecule type" value="Genomic_DNA"/>
</dbReference>
<dbReference type="PANTHER" id="PTHR19288">
    <property type="entry name" value="4-NITROPHENYLPHOSPHATASE-RELATED"/>
    <property type="match status" value="1"/>
</dbReference>
<gene>
    <name evidence="1" type="ORF">QBE51_02545</name>
</gene>
<dbReference type="CDD" id="cd16416">
    <property type="entry name" value="HAD_BsYqeG-like"/>
    <property type="match status" value="1"/>
</dbReference>
<name>A0ABZ2Y517_9FIRM</name>
<dbReference type="PANTHER" id="PTHR19288:SF25">
    <property type="entry name" value="PHOSPHATIDYLGLYCEROPHOSPHATASE GEP4, MITOCHONDRIAL"/>
    <property type="match status" value="1"/>
</dbReference>
<dbReference type="SUPFAM" id="SSF56784">
    <property type="entry name" value="HAD-like"/>
    <property type="match status" value="1"/>
</dbReference>
<dbReference type="NCBIfam" id="TIGR01668">
    <property type="entry name" value="YqeG_hyp_ppase"/>
    <property type="match status" value="1"/>
</dbReference>
<dbReference type="InterPro" id="IPR023214">
    <property type="entry name" value="HAD_sf"/>
</dbReference>
<organism evidence="1 2">
    <name type="scientific">Defluviitalea saccharophila</name>
    <dbReference type="NCBI Taxonomy" id="879970"/>
    <lineage>
        <taxon>Bacteria</taxon>
        <taxon>Bacillati</taxon>
        <taxon>Bacillota</taxon>
        <taxon>Clostridia</taxon>
        <taxon>Lachnospirales</taxon>
        <taxon>Defluviitaleaceae</taxon>
        <taxon>Defluviitalea</taxon>
    </lineage>
</organism>
<sequence>MIRQLFPTDYIPSIFDLNISELKRNNIKGLIFDIDNTLVPFDVTHPSEKIINFFEELKSHGFKICLVSNNTEERVIKFNERLKVFAIHKASKPRSRSFKKAMALMQTDQNNTIVIGDQIFTDVWGGNKAGIKTILVVPVSERDEWITKIKRGLERTVIRIYERQRKKLK</sequence>
<dbReference type="NCBIfam" id="TIGR01662">
    <property type="entry name" value="HAD-SF-IIIA"/>
    <property type="match status" value="1"/>
</dbReference>
<dbReference type="RefSeq" id="WP_341877395.1">
    <property type="nucleotide sequence ID" value="NZ_CP121687.1"/>
</dbReference>
<protein>
    <submittedName>
        <fullName evidence="1">YqeG family HAD IIIA-type phosphatase</fullName>
    </submittedName>
</protein>
<dbReference type="InterPro" id="IPR006439">
    <property type="entry name" value="HAD-SF_hydro_IA"/>
</dbReference>
<evidence type="ECO:0000313" key="1">
    <source>
        <dbReference type="EMBL" id="WZL70432.1"/>
    </source>
</evidence>
<dbReference type="Gene3D" id="3.40.50.1000">
    <property type="entry name" value="HAD superfamily/HAD-like"/>
    <property type="match status" value="1"/>
</dbReference>
<evidence type="ECO:0000313" key="2">
    <source>
        <dbReference type="Proteomes" id="UP001486565"/>
    </source>
</evidence>
<reference evidence="1 2" key="1">
    <citation type="submission" date="2023-03" db="EMBL/GenBank/DDBJ databases">
        <title>Novel Species.</title>
        <authorList>
            <person name="Ma S."/>
        </authorList>
    </citation>
    <scope>NUCLEOTIDE SEQUENCE [LARGE SCALE GENOMIC DNA]</scope>
    <source>
        <strain evidence="1 2">LIND6LT2</strain>
    </source>
</reference>
<dbReference type="InterPro" id="IPR010021">
    <property type="entry name" value="PGPP1/Gep4"/>
</dbReference>
<dbReference type="Pfam" id="PF13419">
    <property type="entry name" value="HAD_2"/>
    <property type="match status" value="1"/>
</dbReference>
<dbReference type="Proteomes" id="UP001486565">
    <property type="component" value="Chromosome"/>
</dbReference>
<proteinExistence type="predicted"/>
<dbReference type="InterPro" id="IPR006549">
    <property type="entry name" value="HAD-SF_hydro_IIIA"/>
</dbReference>
<dbReference type="NCBIfam" id="TIGR01549">
    <property type="entry name" value="HAD-SF-IA-v1"/>
    <property type="match status" value="1"/>
</dbReference>
<dbReference type="InterPro" id="IPR041492">
    <property type="entry name" value="HAD_2"/>
</dbReference>
<accession>A0ABZ2Y517</accession>